<feature type="region of interest" description="Disordered" evidence="1">
    <location>
        <begin position="23"/>
        <end position="44"/>
    </location>
</feature>
<evidence type="ECO:0000313" key="2">
    <source>
        <dbReference type="EMBL" id="CAI5774433.1"/>
    </source>
</evidence>
<dbReference type="AlphaFoldDB" id="A0AA35KC39"/>
<reference evidence="2" key="1">
    <citation type="submission" date="2022-12" db="EMBL/GenBank/DDBJ databases">
        <authorList>
            <person name="Alioto T."/>
            <person name="Alioto T."/>
            <person name="Gomez Garrido J."/>
        </authorList>
    </citation>
    <scope>NUCLEOTIDE SEQUENCE</scope>
</reference>
<name>A0AA35KC39_9SAUR</name>
<proteinExistence type="predicted"/>
<evidence type="ECO:0000313" key="3">
    <source>
        <dbReference type="Proteomes" id="UP001178461"/>
    </source>
</evidence>
<gene>
    <name evidence="2" type="ORF">PODLI_1B036868</name>
</gene>
<evidence type="ECO:0000256" key="1">
    <source>
        <dbReference type="SAM" id="MobiDB-lite"/>
    </source>
</evidence>
<accession>A0AA35KC39</accession>
<sequence>MTAVTFARDNWVGDFEQEIARHSGPLSSPIEHPHPSWESPKSWRRLRPGCETSVTWRERTLLCHGNKQPPTPPSSGNLELCLPQHSQPELSPSLKELHKSGRRWASGF</sequence>
<dbReference type="Proteomes" id="UP001178461">
    <property type="component" value="Chromosome 5"/>
</dbReference>
<keyword evidence="3" id="KW-1185">Reference proteome</keyword>
<organism evidence="2 3">
    <name type="scientific">Podarcis lilfordi</name>
    <name type="common">Lilford's wall lizard</name>
    <dbReference type="NCBI Taxonomy" id="74358"/>
    <lineage>
        <taxon>Eukaryota</taxon>
        <taxon>Metazoa</taxon>
        <taxon>Chordata</taxon>
        <taxon>Craniata</taxon>
        <taxon>Vertebrata</taxon>
        <taxon>Euteleostomi</taxon>
        <taxon>Lepidosauria</taxon>
        <taxon>Squamata</taxon>
        <taxon>Bifurcata</taxon>
        <taxon>Unidentata</taxon>
        <taxon>Episquamata</taxon>
        <taxon>Laterata</taxon>
        <taxon>Lacertibaenia</taxon>
        <taxon>Lacertidae</taxon>
        <taxon>Podarcis</taxon>
    </lineage>
</organism>
<protein>
    <submittedName>
        <fullName evidence="2">Uncharacterized protein</fullName>
    </submittedName>
</protein>
<dbReference type="EMBL" id="OX395130">
    <property type="protein sequence ID" value="CAI5774433.1"/>
    <property type="molecule type" value="Genomic_DNA"/>
</dbReference>
<feature type="region of interest" description="Disordered" evidence="1">
    <location>
        <begin position="65"/>
        <end position="108"/>
    </location>
</feature>